<dbReference type="InterPro" id="IPR029062">
    <property type="entry name" value="Class_I_gatase-like"/>
</dbReference>
<dbReference type="PANTHER" id="PTHR42695">
    <property type="entry name" value="GLUTAMINE AMIDOTRANSFERASE YLR126C-RELATED"/>
    <property type="match status" value="1"/>
</dbReference>
<evidence type="ECO:0000313" key="3">
    <source>
        <dbReference type="Proteomes" id="UP000239203"/>
    </source>
</evidence>
<dbReference type="PANTHER" id="PTHR42695:SF5">
    <property type="entry name" value="GLUTAMINE AMIDOTRANSFERASE YLR126C-RELATED"/>
    <property type="match status" value="1"/>
</dbReference>
<gene>
    <name evidence="2" type="ORF">CLV40_1472</name>
</gene>
<reference evidence="2 3" key="1">
    <citation type="submission" date="2018-02" db="EMBL/GenBank/DDBJ databases">
        <title>Genomic Encyclopedia of Archaeal and Bacterial Type Strains, Phase II (KMG-II): from individual species to whole genera.</title>
        <authorList>
            <person name="Goeker M."/>
        </authorList>
    </citation>
    <scope>NUCLEOTIDE SEQUENCE [LARGE SCALE GENOMIC DNA]</scope>
    <source>
        <strain evidence="2 3">YU 961-1</strain>
    </source>
</reference>
<sequence>MLQLDDSAPPARLADWLVDAGADPRIVRPDREPVPDDYRAVVCLGGPMGANDVIGHPWLAAVRRLLSTCVTNRTPVLAISLGAQLLAVATGGVVEPGADGPEVGSGLVAKRDLGWADPLFADLPLMPDVIQFHRDVISRLPVDGALLASATRYPNQAFRVGATAYGLQFHIETTPDLLLSWAEDDPEAAEFARPGDLETERLAELHADVEEVWKPFVARFVGLARGELAPVESSRPQLPMI</sequence>
<keyword evidence="2" id="KW-0808">Transferase</keyword>
<comment type="caution">
    <text evidence="2">The sequence shown here is derived from an EMBL/GenBank/DDBJ whole genome shotgun (WGS) entry which is preliminary data.</text>
</comment>
<dbReference type="PROSITE" id="PS51273">
    <property type="entry name" value="GATASE_TYPE_1"/>
    <property type="match status" value="1"/>
</dbReference>
<organism evidence="2 3">
    <name type="scientific">Actinokineospora auranticolor</name>
    <dbReference type="NCBI Taxonomy" id="155976"/>
    <lineage>
        <taxon>Bacteria</taxon>
        <taxon>Bacillati</taxon>
        <taxon>Actinomycetota</taxon>
        <taxon>Actinomycetes</taxon>
        <taxon>Pseudonocardiales</taxon>
        <taxon>Pseudonocardiaceae</taxon>
        <taxon>Actinokineospora</taxon>
    </lineage>
</organism>
<dbReference type="AlphaFoldDB" id="A0A2S6GB98"/>
<dbReference type="Proteomes" id="UP000239203">
    <property type="component" value="Unassembled WGS sequence"/>
</dbReference>
<name>A0A2S6GB98_9PSEU</name>
<dbReference type="GO" id="GO:0016740">
    <property type="term" value="F:transferase activity"/>
    <property type="evidence" value="ECO:0007669"/>
    <property type="project" value="UniProtKB-KW"/>
</dbReference>
<dbReference type="CDD" id="cd01741">
    <property type="entry name" value="GATase1_1"/>
    <property type="match status" value="1"/>
</dbReference>
<accession>A0A2S6GB98</accession>
<evidence type="ECO:0000259" key="1">
    <source>
        <dbReference type="Pfam" id="PF00117"/>
    </source>
</evidence>
<feature type="domain" description="Glutamine amidotransferase" evidence="1">
    <location>
        <begin position="14"/>
        <end position="175"/>
    </location>
</feature>
<dbReference type="InterPro" id="IPR017926">
    <property type="entry name" value="GATASE"/>
</dbReference>
<proteinExistence type="predicted"/>
<dbReference type="Pfam" id="PF00117">
    <property type="entry name" value="GATase"/>
    <property type="match status" value="1"/>
</dbReference>
<protein>
    <submittedName>
        <fullName evidence="2">GMP synthase-like glutamine amidotransferase</fullName>
    </submittedName>
</protein>
<evidence type="ECO:0000313" key="2">
    <source>
        <dbReference type="EMBL" id="PPK60817.1"/>
    </source>
</evidence>
<keyword evidence="3" id="KW-1185">Reference proteome</keyword>
<dbReference type="Gene3D" id="3.40.50.880">
    <property type="match status" value="1"/>
</dbReference>
<dbReference type="InterPro" id="IPR044992">
    <property type="entry name" value="ChyE-like"/>
</dbReference>
<dbReference type="EMBL" id="PTIX01000047">
    <property type="protein sequence ID" value="PPK60817.1"/>
    <property type="molecule type" value="Genomic_DNA"/>
</dbReference>
<dbReference type="SUPFAM" id="SSF52317">
    <property type="entry name" value="Class I glutamine amidotransferase-like"/>
    <property type="match status" value="1"/>
</dbReference>
<dbReference type="GO" id="GO:0005829">
    <property type="term" value="C:cytosol"/>
    <property type="evidence" value="ECO:0007669"/>
    <property type="project" value="TreeGrafter"/>
</dbReference>
<keyword evidence="2" id="KW-0315">Glutamine amidotransferase</keyword>